<evidence type="ECO:0000313" key="13">
    <source>
        <dbReference type="EMBL" id="EMP27470.1"/>
    </source>
</evidence>
<sequence length="303" mass="33950">MGECPDPSFPVVSPVALSDLTRKSLCGFKVEEVTSEKMASSRALSESSASQLEQPQPNLEHISQGELIWSKPLEPQYEPPSVSREDLQPLQKMAVVVILIEDEEVNPWQEALKEVGVHEMSSGGQKRSISQNQDSRGQKRSVSQNLDLGKACGNQHSSESQQGNPPGESCSKPTPHGGDVRDLKDITVPQKTSPEQIPFQYTECGKLFSRKSNLLQHQRMHKSYKCTQCWKSFNHNSALTQHQEMHCGEHTFECAVCGDHFTCSSSLVIHQKIHSKEKPYRCTECRECFLTIPELVSHWGLHT</sequence>
<evidence type="ECO:0000256" key="1">
    <source>
        <dbReference type="ARBA" id="ARBA00004123"/>
    </source>
</evidence>
<dbReference type="Proteomes" id="UP000031443">
    <property type="component" value="Unassembled WGS sequence"/>
</dbReference>
<feature type="compositionally biased region" description="Polar residues" evidence="11">
    <location>
        <begin position="154"/>
        <end position="164"/>
    </location>
</feature>
<keyword evidence="4 10" id="KW-0863">Zinc-finger</keyword>
<evidence type="ECO:0000256" key="4">
    <source>
        <dbReference type="ARBA" id="ARBA00022771"/>
    </source>
</evidence>
<feature type="domain" description="C2H2-type" evidence="12">
    <location>
        <begin position="280"/>
        <end position="303"/>
    </location>
</feature>
<dbReference type="eggNOG" id="KOG1721">
    <property type="taxonomic scope" value="Eukaryota"/>
</dbReference>
<feature type="region of interest" description="Disordered" evidence="11">
    <location>
        <begin position="37"/>
        <end position="67"/>
    </location>
</feature>
<keyword evidence="5" id="KW-0862">Zinc</keyword>
<dbReference type="FunFam" id="3.30.160.60:FF:000065">
    <property type="entry name" value="B-cell CLL/lymphoma 6, member B"/>
    <property type="match status" value="1"/>
</dbReference>
<feature type="region of interest" description="Disordered" evidence="11">
    <location>
        <begin position="117"/>
        <end position="183"/>
    </location>
</feature>
<feature type="domain" description="C2H2-type" evidence="12">
    <location>
        <begin position="199"/>
        <end position="226"/>
    </location>
</feature>
<evidence type="ECO:0000259" key="12">
    <source>
        <dbReference type="PROSITE" id="PS50157"/>
    </source>
</evidence>
<dbReference type="Gene3D" id="3.30.160.60">
    <property type="entry name" value="Classic Zinc Finger"/>
    <property type="match status" value="4"/>
</dbReference>
<evidence type="ECO:0000256" key="11">
    <source>
        <dbReference type="SAM" id="MobiDB-lite"/>
    </source>
</evidence>
<feature type="domain" description="C2H2-type" evidence="12">
    <location>
        <begin position="224"/>
        <end position="251"/>
    </location>
</feature>
<evidence type="ECO:0000256" key="9">
    <source>
        <dbReference type="ARBA" id="ARBA00023242"/>
    </source>
</evidence>
<dbReference type="PANTHER" id="PTHR23226:SF416">
    <property type="entry name" value="FI01424P"/>
    <property type="match status" value="1"/>
</dbReference>
<dbReference type="AlphaFoldDB" id="M7AWP4"/>
<dbReference type="FunFam" id="3.30.160.60:FF:000149">
    <property type="entry name" value="Zinc finger protein 569"/>
    <property type="match status" value="1"/>
</dbReference>
<feature type="compositionally biased region" description="Polar residues" evidence="11">
    <location>
        <begin position="122"/>
        <end position="146"/>
    </location>
</feature>
<dbReference type="InterPro" id="IPR036236">
    <property type="entry name" value="Znf_C2H2_sf"/>
</dbReference>
<keyword evidence="9" id="KW-0539">Nucleus</keyword>
<dbReference type="PANTHER" id="PTHR23226">
    <property type="entry name" value="ZINC FINGER AND SCAN DOMAIN-CONTAINING"/>
    <property type="match status" value="1"/>
</dbReference>
<evidence type="ECO:0000256" key="2">
    <source>
        <dbReference type="ARBA" id="ARBA00022723"/>
    </source>
</evidence>
<organism evidence="13 14">
    <name type="scientific">Chelonia mydas</name>
    <name type="common">Green sea-turtle</name>
    <name type="synonym">Chelonia agassizi</name>
    <dbReference type="NCBI Taxonomy" id="8469"/>
    <lineage>
        <taxon>Eukaryota</taxon>
        <taxon>Metazoa</taxon>
        <taxon>Chordata</taxon>
        <taxon>Craniata</taxon>
        <taxon>Vertebrata</taxon>
        <taxon>Euteleostomi</taxon>
        <taxon>Archelosauria</taxon>
        <taxon>Testudinata</taxon>
        <taxon>Testudines</taxon>
        <taxon>Cryptodira</taxon>
        <taxon>Durocryptodira</taxon>
        <taxon>Americhelydia</taxon>
        <taxon>Chelonioidea</taxon>
        <taxon>Cheloniidae</taxon>
        <taxon>Chelonia</taxon>
    </lineage>
</organism>
<keyword evidence="14" id="KW-1185">Reference proteome</keyword>
<name>M7AWP4_CHEMY</name>
<evidence type="ECO:0000256" key="10">
    <source>
        <dbReference type="PROSITE-ProRule" id="PRU00042"/>
    </source>
</evidence>
<evidence type="ECO:0000256" key="7">
    <source>
        <dbReference type="ARBA" id="ARBA00023125"/>
    </source>
</evidence>
<dbReference type="InterPro" id="IPR013087">
    <property type="entry name" value="Znf_C2H2_type"/>
</dbReference>
<dbReference type="Pfam" id="PF00096">
    <property type="entry name" value="zf-C2H2"/>
    <property type="match status" value="2"/>
</dbReference>
<evidence type="ECO:0000256" key="6">
    <source>
        <dbReference type="ARBA" id="ARBA00023015"/>
    </source>
</evidence>
<dbReference type="GO" id="GO:0005634">
    <property type="term" value="C:nucleus"/>
    <property type="evidence" value="ECO:0007669"/>
    <property type="project" value="UniProtKB-SubCell"/>
</dbReference>
<evidence type="ECO:0000313" key="14">
    <source>
        <dbReference type="Proteomes" id="UP000031443"/>
    </source>
</evidence>
<keyword evidence="8" id="KW-0804">Transcription</keyword>
<dbReference type="GO" id="GO:0000981">
    <property type="term" value="F:DNA-binding transcription factor activity, RNA polymerase II-specific"/>
    <property type="evidence" value="ECO:0007669"/>
    <property type="project" value="TreeGrafter"/>
</dbReference>
<gene>
    <name evidence="13" type="ORF">UY3_15430</name>
</gene>
<dbReference type="PROSITE" id="PS50157">
    <property type="entry name" value="ZINC_FINGER_C2H2_2"/>
    <property type="match status" value="4"/>
</dbReference>
<keyword evidence="3" id="KW-0677">Repeat</keyword>
<reference evidence="14" key="1">
    <citation type="journal article" date="2013" name="Nat. Genet.">
        <title>The draft genomes of soft-shell turtle and green sea turtle yield insights into the development and evolution of the turtle-specific body plan.</title>
        <authorList>
            <person name="Wang Z."/>
            <person name="Pascual-Anaya J."/>
            <person name="Zadissa A."/>
            <person name="Li W."/>
            <person name="Niimura Y."/>
            <person name="Huang Z."/>
            <person name="Li C."/>
            <person name="White S."/>
            <person name="Xiong Z."/>
            <person name="Fang D."/>
            <person name="Wang B."/>
            <person name="Ming Y."/>
            <person name="Chen Y."/>
            <person name="Zheng Y."/>
            <person name="Kuraku S."/>
            <person name="Pignatelli M."/>
            <person name="Herrero J."/>
            <person name="Beal K."/>
            <person name="Nozawa M."/>
            <person name="Li Q."/>
            <person name="Wang J."/>
            <person name="Zhang H."/>
            <person name="Yu L."/>
            <person name="Shigenobu S."/>
            <person name="Wang J."/>
            <person name="Liu J."/>
            <person name="Flicek P."/>
            <person name="Searle S."/>
            <person name="Wang J."/>
            <person name="Kuratani S."/>
            <person name="Yin Y."/>
            <person name="Aken B."/>
            <person name="Zhang G."/>
            <person name="Irie N."/>
        </authorList>
    </citation>
    <scope>NUCLEOTIDE SEQUENCE [LARGE SCALE GENOMIC DNA]</scope>
</reference>
<keyword evidence="2" id="KW-0479">Metal-binding</keyword>
<dbReference type="GO" id="GO:0000978">
    <property type="term" value="F:RNA polymerase II cis-regulatory region sequence-specific DNA binding"/>
    <property type="evidence" value="ECO:0007669"/>
    <property type="project" value="TreeGrafter"/>
</dbReference>
<feature type="compositionally biased region" description="Low complexity" evidence="11">
    <location>
        <begin position="40"/>
        <end position="57"/>
    </location>
</feature>
<dbReference type="GO" id="GO:0008270">
    <property type="term" value="F:zinc ion binding"/>
    <property type="evidence" value="ECO:0007669"/>
    <property type="project" value="UniProtKB-KW"/>
</dbReference>
<accession>M7AWP4</accession>
<dbReference type="SMART" id="SM00355">
    <property type="entry name" value="ZnF_C2H2"/>
    <property type="match status" value="4"/>
</dbReference>
<evidence type="ECO:0000256" key="8">
    <source>
        <dbReference type="ARBA" id="ARBA00023163"/>
    </source>
</evidence>
<keyword evidence="7" id="KW-0238">DNA-binding</keyword>
<evidence type="ECO:0000256" key="5">
    <source>
        <dbReference type="ARBA" id="ARBA00022833"/>
    </source>
</evidence>
<keyword evidence="6" id="KW-0805">Transcription regulation</keyword>
<comment type="subcellular location">
    <subcellularLocation>
        <location evidence="1">Nucleus</location>
    </subcellularLocation>
</comment>
<dbReference type="FunFam" id="3.30.160.60:FF:000060">
    <property type="entry name" value="zinc finger protein 436"/>
    <property type="match status" value="1"/>
</dbReference>
<feature type="domain" description="C2H2-type" evidence="12">
    <location>
        <begin position="252"/>
        <end position="279"/>
    </location>
</feature>
<proteinExistence type="predicted"/>
<dbReference type="PROSITE" id="PS00028">
    <property type="entry name" value="ZINC_FINGER_C2H2_1"/>
    <property type="match status" value="3"/>
</dbReference>
<evidence type="ECO:0000256" key="3">
    <source>
        <dbReference type="ARBA" id="ARBA00022737"/>
    </source>
</evidence>
<dbReference type="EMBL" id="KB569780">
    <property type="protein sequence ID" value="EMP27470.1"/>
    <property type="molecule type" value="Genomic_DNA"/>
</dbReference>
<protein>
    <recommendedName>
        <fullName evidence="12">C2H2-type domain-containing protein</fullName>
    </recommendedName>
</protein>
<dbReference type="SUPFAM" id="SSF57667">
    <property type="entry name" value="beta-beta-alpha zinc fingers"/>
    <property type="match status" value="2"/>
</dbReference>